<keyword evidence="7" id="KW-1133">Transmembrane helix</keyword>
<evidence type="ECO:0000256" key="7">
    <source>
        <dbReference type="SAM" id="Phobius"/>
    </source>
</evidence>
<keyword evidence="4" id="KW-0843">Virulence</keyword>
<feature type="compositionally biased region" description="Polar residues" evidence="6">
    <location>
        <begin position="567"/>
        <end position="578"/>
    </location>
</feature>
<accession>A0A1H8N6U6</accession>
<dbReference type="PANTHER" id="PTHR30121:SF12">
    <property type="entry name" value="TYPE IV SECRETION SYSTEM PROTEIN CAGE"/>
    <property type="match status" value="1"/>
</dbReference>
<reference evidence="9 10" key="1">
    <citation type="submission" date="2016-10" db="EMBL/GenBank/DDBJ databases">
        <authorList>
            <person name="de Groot N.N."/>
        </authorList>
    </citation>
    <scope>NUCLEOTIDE SEQUENCE [LARGE SCALE GENOMIC DNA]</scope>
    <source>
        <strain evidence="9 10">Nl18</strain>
    </source>
</reference>
<feature type="region of interest" description="Disordered" evidence="6">
    <location>
        <begin position="557"/>
        <end position="578"/>
    </location>
</feature>
<dbReference type="InterPro" id="IPR004346">
    <property type="entry name" value="CagE_TrbE_VirB"/>
</dbReference>
<dbReference type="PANTHER" id="PTHR30121">
    <property type="entry name" value="UNCHARACTERIZED PROTEIN YJGR-RELATED"/>
    <property type="match status" value="1"/>
</dbReference>
<dbReference type="NCBIfam" id="NF010404">
    <property type="entry name" value="PRK13830.1"/>
    <property type="match status" value="1"/>
</dbReference>
<gene>
    <name evidence="9" type="ORF">SAMN05216404_11543</name>
</gene>
<dbReference type="InterPro" id="IPR003593">
    <property type="entry name" value="AAA+_ATPase"/>
</dbReference>
<dbReference type="SUPFAM" id="SSF52540">
    <property type="entry name" value="P-loop containing nucleoside triphosphate hydrolases"/>
    <property type="match status" value="1"/>
</dbReference>
<comment type="similarity">
    <text evidence="1">Belongs to the TrbE/VirB4 family.</text>
</comment>
<dbReference type="Pfam" id="PF19044">
    <property type="entry name" value="P-loop_TraG"/>
    <property type="match status" value="1"/>
</dbReference>
<evidence type="ECO:0000256" key="2">
    <source>
        <dbReference type="ARBA" id="ARBA00022741"/>
    </source>
</evidence>
<sequence>MNATSLLGFITLLVAATGTLFLALLYGRLRDAEKARRLSHHRDRQAGFADLLNYAACVDDGVIVGKNGAFMAAWMYRGEDNASASEEQRNLVSFRINQALSSLGAGWMIHVDAVRRPAPHYPQRSRSHFPDPVTEAIDEERRQLFERMGTMFEGYFVLTVTWFPPLLVQRKFVELMFDDEAAPADHKARTRSLIEDFKRDCATIEARLSAAITLERLKARGVVSEEGRELRHDDFLRWLQYCVTGLSHPVQLPNNPMYLDMLLGGQELWPGVVPRIGAKFLRVVAIEGFPMESCPGILSALSELACEYRWSTRFIFMDPHEAVAHLDKYRRKWRQKIRGFFDQVFNTHTGMVDQDAMSMVADAEAAVAEINSGAVAQGYYTSVVVLMDESRDELEALALRLEKAINALGFTARIETLNTMEAYLGSLPGHGVENVRRPLMNTMNLADLLPTSAIWTGQADAPCPMYPPHSPALMHCVTQGSTVFRLNTHVRDVGHALVFGPTGAGKSTLLGALIAQARRYRGMSIFCFDKGMSLYPLCSATGGDHFTIAADTHTHTHSDAHAEAHSGTRSASHSGKQQNTGLSLSLSFCPLQFLASQGDRAWAMEWIDALLALNGLVTTPAQRNEIGLAITSMHGSGSKTLSEFYTLIQDEPIREALKVYTVEGSMGHLLDAEEDGLSLTDFTVFEIEELMNLGDRYALPVLLYLFRRIERSLRGQPAMIVLDEAWIMLGHPVFRAKIREWLKVLRKANCTVLMATQSLSDAANSGILDVILESTATKIFLPNVYARDQDTAALYRRMGLNDRQIEILATATPKRQYYYVSELGRRLYELALGPLALAFLGSTDKESIAAIQALEVLHGEHWVREWLALRGLDLNDYLAACVNEHGREAIAT</sequence>
<keyword evidence="7" id="KW-0812">Transmembrane</keyword>
<dbReference type="NCBIfam" id="TIGR00929">
    <property type="entry name" value="VirB4_CagE"/>
    <property type="match status" value="1"/>
</dbReference>
<evidence type="ECO:0000256" key="4">
    <source>
        <dbReference type="ARBA" id="ARBA00023026"/>
    </source>
</evidence>
<evidence type="ECO:0000313" key="9">
    <source>
        <dbReference type="EMBL" id="SEO25199.1"/>
    </source>
</evidence>
<dbReference type="InterPro" id="IPR027417">
    <property type="entry name" value="P-loop_NTPase"/>
</dbReference>
<evidence type="ECO:0000256" key="3">
    <source>
        <dbReference type="ARBA" id="ARBA00022840"/>
    </source>
</evidence>
<dbReference type="InterPro" id="IPR043964">
    <property type="entry name" value="P-loop_TraG"/>
</dbReference>
<dbReference type="Pfam" id="PF03135">
    <property type="entry name" value="CagE_TrbE_VirB"/>
    <property type="match status" value="1"/>
</dbReference>
<dbReference type="AlphaFoldDB" id="A0A1H8N6U6"/>
<dbReference type="Proteomes" id="UP000183898">
    <property type="component" value="Unassembled WGS sequence"/>
</dbReference>
<dbReference type="Gene3D" id="3.40.50.300">
    <property type="entry name" value="P-loop containing nucleotide triphosphate hydrolases"/>
    <property type="match status" value="2"/>
</dbReference>
<feature type="compositionally biased region" description="Basic and acidic residues" evidence="6">
    <location>
        <begin position="557"/>
        <end position="566"/>
    </location>
</feature>
<dbReference type="RefSeq" id="WP_074748733.1">
    <property type="nucleotide sequence ID" value="NZ_FOCT01000015.1"/>
</dbReference>
<keyword evidence="3" id="KW-0067">ATP-binding</keyword>
<evidence type="ECO:0000313" key="10">
    <source>
        <dbReference type="Proteomes" id="UP000183898"/>
    </source>
</evidence>
<evidence type="ECO:0000259" key="8">
    <source>
        <dbReference type="SMART" id="SM00382"/>
    </source>
</evidence>
<dbReference type="SMART" id="SM00382">
    <property type="entry name" value="AAA"/>
    <property type="match status" value="1"/>
</dbReference>
<evidence type="ECO:0000256" key="5">
    <source>
        <dbReference type="ARBA" id="ARBA00023635"/>
    </source>
</evidence>
<dbReference type="InterPro" id="IPR051162">
    <property type="entry name" value="T4SS_component"/>
</dbReference>
<proteinExistence type="inferred from homology"/>
<dbReference type="InterPro" id="IPR018145">
    <property type="entry name" value="CagE_TrbE_VirB_cntrl_dom"/>
</dbReference>
<keyword evidence="7" id="KW-0472">Membrane</keyword>
<dbReference type="NCBIfam" id="NF010466">
    <property type="entry name" value="PRK13891.1"/>
    <property type="match status" value="1"/>
</dbReference>
<name>A0A1H8N6U6_9PROT</name>
<evidence type="ECO:0000256" key="6">
    <source>
        <dbReference type="SAM" id="MobiDB-lite"/>
    </source>
</evidence>
<evidence type="ECO:0000256" key="1">
    <source>
        <dbReference type="ARBA" id="ARBA00006512"/>
    </source>
</evidence>
<feature type="transmembrane region" description="Helical" evidence="7">
    <location>
        <begin position="6"/>
        <end position="27"/>
    </location>
</feature>
<dbReference type="GO" id="GO:0005524">
    <property type="term" value="F:ATP binding"/>
    <property type="evidence" value="ECO:0007669"/>
    <property type="project" value="UniProtKB-KW"/>
</dbReference>
<feature type="domain" description="AAA+ ATPase" evidence="8">
    <location>
        <begin position="492"/>
        <end position="777"/>
    </location>
</feature>
<organism evidence="9 10">
    <name type="scientific">Nitrosospira multiformis</name>
    <dbReference type="NCBI Taxonomy" id="1231"/>
    <lineage>
        <taxon>Bacteria</taxon>
        <taxon>Pseudomonadati</taxon>
        <taxon>Pseudomonadota</taxon>
        <taxon>Betaproteobacteria</taxon>
        <taxon>Nitrosomonadales</taxon>
        <taxon>Nitrosomonadaceae</taxon>
        <taxon>Nitrosospira</taxon>
    </lineage>
</organism>
<dbReference type="EMBL" id="FOCT01000015">
    <property type="protein sequence ID" value="SEO25199.1"/>
    <property type="molecule type" value="Genomic_DNA"/>
</dbReference>
<protein>
    <recommendedName>
        <fullName evidence="5">Type IV secretion system protein virB4</fullName>
    </recommendedName>
</protein>
<feature type="transmembrane region" description="Helical" evidence="7">
    <location>
        <begin position="150"/>
        <end position="168"/>
    </location>
</feature>
<keyword evidence="2" id="KW-0547">Nucleotide-binding</keyword>